<comment type="caution">
    <text evidence="1">The sequence shown here is derived from an EMBL/GenBank/DDBJ whole genome shotgun (WGS) entry which is preliminary data.</text>
</comment>
<gene>
    <name evidence="1" type="ORF">BJ875DRAFT_472033</name>
</gene>
<dbReference type="AlphaFoldDB" id="A0A9P7YCJ7"/>
<dbReference type="Proteomes" id="UP000824998">
    <property type="component" value="Unassembled WGS sequence"/>
</dbReference>
<evidence type="ECO:0000313" key="2">
    <source>
        <dbReference type="Proteomes" id="UP000824998"/>
    </source>
</evidence>
<sequence>MQVPLCAIYSFLRIVCSCFRPLYQLIGHFPYRAQLTLMWLLHIPLGTNCFFQLSSAHLCIILVQLDIHFSYYNTTLISICHMTVCLPLARSKQSSYPLILRDVVIFPFSSPPPPS</sequence>
<keyword evidence="2" id="KW-1185">Reference proteome</keyword>
<accession>A0A9P7YCJ7</accession>
<dbReference type="EMBL" id="MU251666">
    <property type="protein sequence ID" value="KAG9230508.1"/>
    <property type="molecule type" value="Genomic_DNA"/>
</dbReference>
<evidence type="ECO:0000313" key="1">
    <source>
        <dbReference type="EMBL" id="KAG9230508.1"/>
    </source>
</evidence>
<reference evidence="1" key="1">
    <citation type="journal article" date="2021" name="IMA Fungus">
        <title>Genomic characterization of three marine fungi, including Emericellopsis atlantica sp. nov. with signatures of a generalist lifestyle and marine biomass degradation.</title>
        <authorList>
            <person name="Hagestad O.C."/>
            <person name="Hou L."/>
            <person name="Andersen J.H."/>
            <person name="Hansen E.H."/>
            <person name="Altermark B."/>
            <person name="Li C."/>
            <person name="Kuhnert E."/>
            <person name="Cox R.J."/>
            <person name="Crous P.W."/>
            <person name="Spatafora J.W."/>
            <person name="Lail K."/>
            <person name="Amirebrahimi M."/>
            <person name="Lipzen A."/>
            <person name="Pangilinan J."/>
            <person name="Andreopoulos W."/>
            <person name="Hayes R.D."/>
            <person name="Ng V."/>
            <person name="Grigoriev I.V."/>
            <person name="Jackson S.A."/>
            <person name="Sutton T.D.S."/>
            <person name="Dobson A.D.W."/>
            <person name="Rama T."/>
        </authorList>
    </citation>
    <scope>NUCLEOTIDE SEQUENCE</scope>
    <source>
        <strain evidence="1">TRa018bII</strain>
    </source>
</reference>
<protein>
    <submittedName>
        <fullName evidence="1">Uncharacterized protein</fullName>
    </submittedName>
</protein>
<proteinExistence type="predicted"/>
<organism evidence="1 2">
    <name type="scientific">Amylocarpus encephaloides</name>
    <dbReference type="NCBI Taxonomy" id="45428"/>
    <lineage>
        <taxon>Eukaryota</taxon>
        <taxon>Fungi</taxon>
        <taxon>Dikarya</taxon>
        <taxon>Ascomycota</taxon>
        <taxon>Pezizomycotina</taxon>
        <taxon>Leotiomycetes</taxon>
        <taxon>Helotiales</taxon>
        <taxon>Helotiales incertae sedis</taxon>
        <taxon>Amylocarpus</taxon>
    </lineage>
</organism>
<name>A0A9P7YCJ7_9HELO</name>